<dbReference type="Gene3D" id="3.40.50.80">
    <property type="entry name" value="Nucleotide-binding domain of ferredoxin-NADP reductase (FNR) module"/>
    <property type="match status" value="1"/>
</dbReference>
<dbReference type="CDD" id="cd14777">
    <property type="entry name" value="Yhb1-globin-like"/>
    <property type="match status" value="1"/>
</dbReference>
<comment type="function">
    <text evidence="15">Is involved in NO detoxification in an aerobic process, termed nitric oxide dioxygenase (NOD) reaction that utilizes O(2) and NAD(P)H to convert NO to nitrate, which protects the bacterium from various noxious nitrogen compounds. Therefore, plays a central role in the inducible response to nitrosative stress.</text>
</comment>
<protein>
    <recommendedName>
        <fullName evidence="15">Flavohemoprotein</fullName>
    </recommendedName>
    <alternativeName>
        <fullName evidence="15">Flavohemoglobin</fullName>
    </alternativeName>
    <alternativeName>
        <fullName evidence="15">Hemoglobin-like protein</fullName>
    </alternativeName>
    <alternativeName>
        <fullName evidence="15">Nitric oxide dioxygenase</fullName>
        <shortName evidence="15">NO oxygenase</shortName>
        <shortName evidence="15">NOD</shortName>
        <ecNumber evidence="15">1.14.12.17</ecNumber>
    </alternativeName>
</protein>
<dbReference type="Proteomes" id="UP000182589">
    <property type="component" value="Unassembled WGS sequence"/>
</dbReference>
<dbReference type="SUPFAM" id="SSF52343">
    <property type="entry name" value="Ferredoxin reductase-like, C-terminal NADP-linked domain"/>
    <property type="match status" value="1"/>
</dbReference>
<reference evidence="20" key="1">
    <citation type="submission" date="2016-10" db="EMBL/GenBank/DDBJ databases">
        <authorList>
            <person name="Varghese N."/>
        </authorList>
    </citation>
    <scope>NUCLEOTIDE SEQUENCE [LARGE SCALE GENOMIC DNA]</scope>
    <source>
        <strain evidence="20">DSM 12489</strain>
    </source>
</reference>
<name>A0A1H2QDE6_9BACL</name>
<dbReference type="InterPro" id="IPR017938">
    <property type="entry name" value="Riboflavin_synthase-like_b-brl"/>
</dbReference>
<dbReference type="GO" id="GO:0009636">
    <property type="term" value="P:response to toxic substance"/>
    <property type="evidence" value="ECO:0007669"/>
    <property type="project" value="UniProtKB-KW"/>
</dbReference>
<comment type="caution">
    <text evidence="15">Lacks conserved residue(s) required for the propagation of feature annotation.</text>
</comment>
<evidence type="ECO:0000256" key="11">
    <source>
        <dbReference type="ARBA" id="ARBA00023004"/>
    </source>
</evidence>
<evidence type="ECO:0000256" key="10">
    <source>
        <dbReference type="ARBA" id="ARBA00023002"/>
    </source>
</evidence>
<evidence type="ECO:0000256" key="6">
    <source>
        <dbReference type="ARBA" id="ARBA00022630"/>
    </source>
</evidence>
<dbReference type="AlphaFoldDB" id="A0A1H2QDE6"/>
<evidence type="ECO:0000256" key="15">
    <source>
        <dbReference type="HAMAP-Rule" id="MF_01252"/>
    </source>
</evidence>
<dbReference type="InterPro" id="IPR039261">
    <property type="entry name" value="FNR_nucleotide-bd"/>
</dbReference>
<dbReference type="InterPro" id="IPR001709">
    <property type="entry name" value="Flavoprot_Pyr_Nucl_cyt_Rdtase"/>
</dbReference>
<dbReference type="InterPro" id="IPR001433">
    <property type="entry name" value="OxRdtase_FAD/NAD-bd"/>
</dbReference>
<dbReference type="EMBL" id="BSRA01000002">
    <property type="protein sequence ID" value="GLV12706.1"/>
    <property type="molecule type" value="Genomic_DNA"/>
</dbReference>
<comment type="similarity">
    <text evidence="1 15">In the C-terminal section; belongs to the flavoprotein pyridine nucleotide cytochrome reductase family.</text>
</comment>
<comment type="catalytic activity">
    <reaction evidence="14 15">
        <text>2 nitric oxide + NADPH + 2 O2 = 2 nitrate + NADP(+) + H(+)</text>
        <dbReference type="Rhea" id="RHEA:19465"/>
        <dbReference type="ChEBI" id="CHEBI:15378"/>
        <dbReference type="ChEBI" id="CHEBI:15379"/>
        <dbReference type="ChEBI" id="CHEBI:16480"/>
        <dbReference type="ChEBI" id="CHEBI:17632"/>
        <dbReference type="ChEBI" id="CHEBI:57783"/>
        <dbReference type="ChEBI" id="CHEBI:58349"/>
        <dbReference type="EC" id="1.14.12.17"/>
    </reaction>
</comment>
<gene>
    <name evidence="15 18" type="primary">hmp</name>
    <name evidence="18" type="ORF">Heshes_03900</name>
    <name evidence="19" type="ORF">SAMN04489725_101192</name>
</gene>
<keyword evidence="9 15" id="KW-0521">NADP</keyword>
<feature type="binding site" description="proximal binding residue" evidence="15">
    <location>
        <position position="85"/>
    </location>
    <ligand>
        <name>heme b</name>
        <dbReference type="ChEBI" id="CHEBI:60344"/>
    </ligand>
    <ligandPart>
        <name>Fe</name>
        <dbReference type="ChEBI" id="CHEBI:18248"/>
    </ligandPart>
</feature>
<feature type="domain" description="FAD-binding FR-type" evidence="17">
    <location>
        <begin position="152"/>
        <end position="263"/>
    </location>
</feature>
<evidence type="ECO:0000256" key="4">
    <source>
        <dbReference type="ARBA" id="ARBA00022617"/>
    </source>
</evidence>
<proteinExistence type="inferred from homology"/>
<dbReference type="PRINTS" id="PR00371">
    <property type="entry name" value="FPNCR"/>
</dbReference>
<evidence type="ECO:0000256" key="7">
    <source>
        <dbReference type="ARBA" id="ARBA00022723"/>
    </source>
</evidence>
<dbReference type="GO" id="GO:0071500">
    <property type="term" value="P:cellular response to nitrosative stress"/>
    <property type="evidence" value="ECO:0007669"/>
    <property type="project" value="TreeGrafter"/>
</dbReference>
<dbReference type="Proteomes" id="UP001157137">
    <property type="component" value="Unassembled WGS sequence"/>
</dbReference>
<reference evidence="18" key="3">
    <citation type="submission" date="2023-02" db="EMBL/GenBank/DDBJ databases">
        <title>Proposal of a novel subspecies: Alicyclobacillus hesperidum subspecies aegle.</title>
        <authorList>
            <person name="Goto K."/>
            <person name="Fujii T."/>
            <person name="Yasui K."/>
            <person name="Mochida K."/>
            <person name="Kato-Tanaka Y."/>
            <person name="Morohoshi S."/>
            <person name="An S.Y."/>
            <person name="Kasai H."/>
            <person name="Yokota A."/>
        </authorList>
    </citation>
    <scope>NUCLEOTIDE SEQUENCE</scope>
    <source>
        <strain evidence="18">DSM 12766</strain>
    </source>
</reference>
<dbReference type="PANTHER" id="PTHR43396:SF3">
    <property type="entry name" value="FLAVOHEMOPROTEIN"/>
    <property type="match status" value="1"/>
</dbReference>
<feature type="binding site" evidence="15">
    <location>
        <begin position="395"/>
        <end position="398"/>
    </location>
    <ligand>
        <name>FAD</name>
        <dbReference type="ChEBI" id="CHEBI:57692"/>
    </ligand>
</feature>
<evidence type="ECO:0000256" key="8">
    <source>
        <dbReference type="ARBA" id="ARBA00022827"/>
    </source>
</evidence>
<evidence type="ECO:0000259" key="16">
    <source>
        <dbReference type="PROSITE" id="PS01033"/>
    </source>
</evidence>
<comment type="domain">
    <text evidence="15">Consists of two distinct domains; an N-terminal heme-containing oxygen-binding domain and a C-terminal reductase domain with binding sites for FAD and NAD(P)H.</text>
</comment>
<dbReference type="PROSITE" id="PS51384">
    <property type="entry name" value="FAD_FR"/>
    <property type="match status" value="1"/>
</dbReference>
<evidence type="ECO:0000256" key="5">
    <source>
        <dbReference type="ARBA" id="ARBA00022621"/>
    </source>
</evidence>
<dbReference type="Gene3D" id="2.40.30.10">
    <property type="entry name" value="Translation factors"/>
    <property type="match status" value="1"/>
</dbReference>
<evidence type="ECO:0000313" key="18">
    <source>
        <dbReference type="EMBL" id="GLV12706.1"/>
    </source>
</evidence>
<evidence type="ECO:0000256" key="13">
    <source>
        <dbReference type="ARBA" id="ARBA00048649"/>
    </source>
</evidence>
<dbReference type="Gene3D" id="1.10.490.10">
    <property type="entry name" value="Globins"/>
    <property type="match status" value="1"/>
</dbReference>
<dbReference type="Pfam" id="PF00175">
    <property type="entry name" value="NAD_binding_1"/>
    <property type="match status" value="1"/>
</dbReference>
<evidence type="ECO:0000256" key="12">
    <source>
        <dbReference type="ARBA" id="ARBA00023027"/>
    </source>
</evidence>
<dbReference type="GO" id="GO:0046210">
    <property type="term" value="P:nitric oxide catabolic process"/>
    <property type="evidence" value="ECO:0007669"/>
    <property type="project" value="TreeGrafter"/>
</dbReference>
<dbReference type="GO" id="GO:0019825">
    <property type="term" value="F:oxygen binding"/>
    <property type="evidence" value="ECO:0007669"/>
    <property type="project" value="InterPro"/>
</dbReference>
<dbReference type="InterPro" id="IPR012292">
    <property type="entry name" value="Globin/Proto"/>
</dbReference>
<dbReference type="EC" id="1.14.12.17" evidence="15"/>
<feature type="site" description="Influences the redox potential of the prosthetic heme and FAD groups" evidence="15">
    <location>
        <position position="394"/>
    </location>
</feature>
<keyword evidence="6 15" id="KW-0285">Flavoprotein</keyword>
<feature type="domain" description="Globin" evidence="16">
    <location>
        <begin position="1"/>
        <end position="138"/>
    </location>
</feature>
<keyword evidence="8 15" id="KW-0274">FAD</keyword>
<dbReference type="GO" id="GO:0008941">
    <property type="term" value="F:nitric oxide dioxygenase NAD(P)H activity"/>
    <property type="evidence" value="ECO:0007669"/>
    <property type="project" value="UniProtKB-UniRule"/>
</dbReference>
<keyword evidence="10 15" id="KW-0560">Oxidoreductase</keyword>
<keyword evidence="15" id="KW-0216">Detoxification</keyword>
<dbReference type="NCBIfam" id="NF009805">
    <property type="entry name" value="PRK13289.1"/>
    <property type="match status" value="1"/>
</dbReference>
<accession>A0A1H2QDE6</accession>
<sequence length="404" mass="44995">MLSTETKSIILSTVPVLEKHGEAITGRFYHILFSEHPELLNLFNQTNQRQGKQQTALANAVYAAAAHIDNLSVILPVVQRIAEKHRALGVTPDQYPIVGETLLKAIKDVLGDAATPEIMDAWAQAYGAIADVFISVEQELYREAAEQPGGWRGFREFIVRDKVKESEAITSFYLEPADGKAIASYTPGQYLTFLVQVPGQPYLQRRHYSLSDAPGKPYYRISVKREAGINGLPDGIVSTYLHDTVQTGDKLQASAPAGDFKLDTTNNRPIVLLSGGVGMTPLISMAQTLAERGDTRPIVYIHSAIEGSVHAFDRQLRELAQQPNFSYHVVYERPQGEDERHPHFAKSGFVDRDLIERLAPADATFYFCGPTPYMRAVYKTLHAMGIEEDRIRFEFFGPTSQLVD</sequence>
<evidence type="ECO:0000256" key="1">
    <source>
        <dbReference type="ARBA" id="ARBA00006401"/>
    </source>
</evidence>
<dbReference type="FunFam" id="1.10.490.10:FF:000003">
    <property type="entry name" value="Flavohemoprotein"/>
    <property type="match status" value="1"/>
</dbReference>
<dbReference type="InterPro" id="IPR023950">
    <property type="entry name" value="Hmp"/>
</dbReference>
<dbReference type="FunFam" id="2.40.30.10:FF:000034">
    <property type="entry name" value="Flavohemoprotein"/>
    <property type="match status" value="1"/>
</dbReference>
<feature type="site" description="Influences the redox potential of the prosthetic heme and FAD groups" evidence="15">
    <location>
        <position position="84"/>
    </location>
</feature>
<dbReference type="STRING" id="89784.SAMN04489725_101192"/>
<keyword evidence="4 15" id="KW-0349">Heme</keyword>
<evidence type="ECO:0000256" key="3">
    <source>
        <dbReference type="ARBA" id="ARBA00022448"/>
    </source>
</evidence>
<dbReference type="PANTHER" id="PTHR43396">
    <property type="entry name" value="FLAVOHEMOPROTEIN"/>
    <property type="match status" value="1"/>
</dbReference>
<dbReference type="HAMAP" id="MF_01252">
    <property type="entry name" value="Hmp"/>
    <property type="match status" value="1"/>
</dbReference>
<keyword evidence="5 15" id="KW-0561">Oxygen transport</keyword>
<dbReference type="PROSITE" id="PS01033">
    <property type="entry name" value="GLOBIN"/>
    <property type="match status" value="1"/>
</dbReference>
<dbReference type="Pfam" id="PF00042">
    <property type="entry name" value="Globin"/>
    <property type="match status" value="1"/>
</dbReference>
<feature type="binding site" evidence="15">
    <location>
        <position position="190"/>
    </location>
    <ligand>
        <name>FAD</name>
        <dbReference type="ChEBI" id="CHEBI:57692"/>
    </ligand>
</feature>
<comment type="cofactor">
    <cofactor evidence="15">
        <name>FAD</name>
        <dbReference type="ChEBI" id="CHEBI:57692"/>
    </cofactor>
    <text evidence="15">Binds 1 FAD per subunit.</text>
</comment>
<organism evidence="19 20">
    <name type="scientific">Alicyclobacillus hesperidum</name>
    <dbReference type="NCBI Taxonomy" id="89784"/>
    <lineage>
        <taxon>Bacteria</taxon>
        <taxon>Bacillati</taxon>
        <taxon>Bacillota</taxon>
        <taxon>Bacilli</taxon>
        <taxon>Bacillales</taxon>
        <taxon>Alicyclobacillaceae</taxon>
        <taxon>Alicyclobacillus</taxon>
    </lineage>
</organism>
<dbReference type="RefSeq" id="WP_143027450.1">
    <property type="nucleotide sequence ID" value="NZ_BSRA01000002.1"/>
</dbReference>
<dbReference type="InterPro" id="IPR008333">
    <property type="entry name" value="Cbr1-like_FAD-bd_dom"/>
</dbReference>
<dbReference type="GO" id="GO:0020037">
    <property type="term" value="F:heme binding"/>
    <property type="evidence" value="ECO:0007669"/>
    <property type="project" value="InterPro"/>
</dbReference>
<dbReference type="GO" id="GO:0005344">
    <property type="term" value="F:oxygen carrier activity"/>
    <property type="evidence" value="ECO:0007669"/>
    <property type="project" value="UniProtKB-UniRule"/>
</dbReference>
<keyword evidence="3 15" id="KW-0813">Transport</keyword>
<dbReference type="Pfam" id="PF00970">
    <property type="entry name" value="FAD_binding_6"/>
    <property type="match status" value="1"/>
</dbReference>
<dbReference type="FunFam" id="3.40.50.80:FF:000010">
    <property type="entry name" value="Flavohemoprotein"/>
    <property type="match status" value="1"/>
</dbReference>
<feature type="site" description="Involved in heme-bound ligand stabilization and O-O bond activation" evidence="15">
    <location>
        <position position="29"/>
    </location>
</feature>
<keyword evidence="19" id="KW-0223">Dioxygenase</keyword>
<evidence type="ECO:0000313" key="19">
    <source>
        <dbReference type="EMBL" id="SDW04674.1"/>
    </source>
</evidence>
<dbReference type="SUPFAM" id="SSF63380">
    <property type="entry name" value="Riboflavin synthase domain-like"/>
    <property type="match status" value="1"/>
</dbReference>
<dbReference type="InterPro" id="IPR000971">
    <property type="entry name" value="Globin"/>
</dbReference>
<comment type="catalytic activity">
    <reaction evidence="13 15">
        <text>2 nitric oxide + NADH + 2 O2 = 2 nitrate + NAD(+) + H(+)</text>
        <dbReference type="Rhea" id="RHEA:19469"/>
        <dbReference type="ChEBI" id="CHEBI:15378"/>
        <dbReference type="ChEBI" id="CHEBI:15379"/>
        <dbReference type="ChEBI" id="CHEBI:16480"/>
        <dbReference type="ChEBI" id="CHEBI:17632"/>
        <dbReference type="ChEBI" id="CHEBI:57540"/>
        <dbReference type="ChEBI" id="CHEBI:57945"/>
        <dbReference type="EC" id="1.14.12.17"/>
    </reaction>
</comment>
<keyword evidence="11 15" id="KW-0408">Iron</keyword>
<evidence type="ECO:0000256" key="9">
    <source>
        <dbReference type="ARBA" id="ARBA00022857"/>
    </source>
</evidence>
<dbReference type="EMBL" id="FNOJ01000001">
    <property type="protein sequence ID" value="SDW04674.1"/>
    <property type="molecule type" value="Genomic_DNA"/>
</dbReference>
<evidence type="ECO:0000259" key="17">
    <source>
        <dbReference type="PROSITE" id="PS51384"/>
    </source>
</evidence>
<feature type="region of interest" description="Reductase" evidence="15">
    <location>
        <begin position="149"/>
        <end position="404"/>
    </location>
</feature>
<dbReference type="CDD" id="cd06184">
    <property type="entry name" value="flavohem_like_fad_nad_binding"/>
    <property type="match status" value="1"/>
</dbReference>
<dbReference type="SUPFAM" id="SSF46458">
    <property type="entry name" value="Globin-like"/>
    <property type="match status" value="1"/>
</dbReference>
<comment type="similarity">
    <text evidence="2 15">Belongs to the globin family. Two-domain flavohemoproteins subfamily.</text>
</comment>
<dbReference type="InterPro" id="IPR009050">
    <property type="entry name" value="Globin-like_sf"/>
</dbReference>
<feature type="active site" description="Charge relay system" evidence="15">
    <location>
        <position position="95"/>
    </location>
</feature>
<dbReference type="GO" id="GO:0046872">
    <property type="term" value="F:metal ion binding"/>
    <property type="evidence" value="ECO:0007669"/>
    <property type="project" value="UniProtKB-KW"/>
</dbReference>
<comment type="cofactor">
    <cofactor evidence="15">
        <name>heme b</name>
        <dbReference type="ChEBI" id="CHEBI:60344"/>
    </cofactor>
    <text evidence="15">Binds 1 heme b (iron(II)-protoporphyrin IX) group per subunit.</text>
</comment>
<evidence type="ECO:0000256" key="2">
    <source>
        <dbReference type="ARBA" id="ARBA00008414"/>
    </source>
</evidence>
<reference evidence="19" key="2">
    <citation type="submission" date="2016-10" db="EMBL/GenBank/DDBJ databases">
        <authorList>
            <person name="de Groot N.N."/>
        </authorList>
    </citation>
    <scope>NUCLEOTIDE SEQUENCE [LARGE SCALE GENOMIC DNA]</scope>
    <source>
        <strain evidence="19">DSM 12489</strain>
    </source>
</reference>
<keyword evidence="20" id="KW-1185">Reference proteome</keyword>
<keyword evidence="12 15" id="KW-0520">NAD</keyword>
<dbReference type="GO" id="GO:0071949">
    <property type="term" value="F:FAD binding"/>
    <property type="evidence" value="ECO:0007669"/>
    <property type="project" value="InterPro"/>
</dbReference>
<dbReference type="InterPro" id="IPR017927">
    <property type="entry name" value="FAD-bd_FR_type"/>
</dbReference>
<feature type="active site" description="Charge relay system" evidence="15">
    <location>
        <position position="137"/>
    </location>
</feature>
<evidence type="ECO:0000256" key="14">
    <source>
        <dbReference type="ARBA" id="ARBA00049433"/>
    </source>
</evidence>
<keyword evidence="7 15" id="KW-0479">Metal-binding</keyword>
<evidence type="ECO:0000313" key="20">
    <source>
        <dbReference type="Proteomes" id="UP000182589"/>
    </source>
</evidence>